<keyword evidence="2" id="KW-1185">Reference proteome</keyword>
<dbReference type="HOGENOM" id="CLU_1199870_0_0_1"/>
<dbReference type="RefSeq" id="XP_001230253.1">
    <property type="nucleotide sequence ID" value="XM_001230252.1"/>
</dbReference>
<dbReference type="AlphaFoldDB" id="Q2GLX9"/>
<dbReference type="GeneID" id="4397378"/>
<evidence type="ECO:0000313" key="1">
    <source>
        <dbReference type="EMBL" id="EAQ82901.1"/>
    </source>
</evidence>
<accession>Q2GLX9</accession>
<dbReference type="VEuPathDB" id="FungiDB:CHGG_11077"/>
<name>Q2GLX9_CHAGB</name>
<reference evidence="2" key="1">
    <citation type="journal article" date="2015" name="Genome Announc.">
        <title>Draft genome sequence of the cellulolytic fungus Chaetomium globosum.</title>
        <authorList>
            <person name="Cuomo C.A."/>
            <person name="Untereiner W.A."/>
            <person name="Ma L.-J."/>
            <person name="Grabherr M."/>
            <person name="Birren B.W."/>
        </authorList>
    </citation>
    <scope>NUCLEOTIDE SEQUENCE [LARGE SCALE GENOMIC DNA]</scope>
    <source>
        <strain evidence="2">ATCC 6205 / CBS 148.51 / DSM 1962 / NBRC 6347 / NRRL 1970</strain>
    </source>
</reference>
<dbReference type="OrthoDB" id="4589194at2759"/>
<dbReference type="InParanoid" id="Q2GLX9"/>
<gene>
    <name evidence="1" type="ORF">CHGG_11077</name>
</gene>
<organism evidence="1 2">
    <name type="scientific">Chaetomium globosum (strain ATCC 6205 / CBS 148.51 / DSM 1962 / NBRC 6347 / NRRL 1970)</name>
    <name type="common">Soil fungus</name>
    <dbReference type="NCBI Taxonomy" id="306901"/>
    <lineage>
        <taxon>Eukaryota</taxon>
        <taxon>Fungi</taxon>
        <taxon>Dikarya</taxon>
        <taxon>Ascomycota</taxon>
        <taxon>Pezizomycotina</taxon>
        <taxon>Sordariomycetes</taxon>
        <taxon>Sordariomycetidae</taxon>
        <taxon>Sordariales</taxon>
        <taxon>Chaetomiaceae</taxon>
        <taxon>Chaetomium</taxon>
    </lineage>
</organism>
<dbReference type="EMBL" id="CH408038">
    <property type="protein sequence ID" value="EAQ82901.1"/>
    <property type="molecule type" value="Genomic_DNA"/>
</dbReference>
<evidence type="ECO:0000313" key="2">
    <source>
        <dbReference type="Proteomes" id="UP000001056"/>
    </source>
</evidence>
<dbReference type="Proteomes" id="UP000001056">
    <property type="component" value="Unassembled WGS sequence"/>
</dbReference>
<evidence type="ECO:0008006" key="3">
    <source>
        <dbReference type="Google" id="ProtNLM"/>
    </source>
</evidence>
<protein>
    <recommendedName>
        <fullName evidence="3">F-box domain-containing protein</fullName>
    </recommendedName>
</protein>
<sequence>MADLSLSGDDGYGSGEQNKAMLGKITKPVEAYPAASQDLLLGLPLDILINIVDLMADDRATLAALALVNSDCRQLALCYQFAEVCFKYEADKCDPLGRSGQLLHRLLEETRIRRGSSDIPSDTTRRFFVGPCMRRVTIHQRIECLSLYDHRYNPNDALAQPTAVTRSARRLYQPTDAASKYITTFRAPLLTVLKEAMPNLESLSWMRGTCLGIPFSLETITHLPIRRLEMSVAANMGEPTTFEAPTAPVAPS</sequence>
<proteinExistence type="predicted"/>